<dbReference type="PROSITE" id="PS51318">
    <property type="entry name" value="TAT"/>
    <property type="match status" value="1"/>
</dbReference>
<dbReference type="InterPro" id="IPR006059">
    <property type="entry name" value="SBP"/>
</dbReference>
<dbReference type="PANTHER" id="PTHR30222:SF17">
    <property type="entry name" value="SPERMIDINE_PUTRESCINE-BINDING PERIPLASMIC PROTEIN"/>
    <property type="match status" value="1"/>
</dbReference>
<evidence type="ECO:0000256" key="1">
    <source>
        <dbReference type="ARBA" id="ARBA00022729"/>
    </source>
</evidence>
<sequence>MAKKTKEFVKRKHDTGVSRREFMGTTAKAVAAGSMAASFPFIAKAADPLRTIGLGVSVINEIQGQAAADLGYGVTGQALGYGAYFGKALNQNDQYDVCEGYFNDFDVFLPAKIFQPLDTHRIAEWDKVSSLSKTGKLTPDSKEGDGDAPFRLLWCDADGNLIDGPSRYITALPMFHNADSLGYDKDALGRDVTSWAEMLGSDVQGRVGLTNTPQVGVMDVAMATEAAGLMSFGDKGDMTRAEIDQLMNYLIERKKEGHFRSFWETFGQSVNLMVSGEVLIESMWSPAVTASRAEGINCVYATLDEGYRGWHAGLTISAKVSGAALDRAYEYLNWWLNGWAGAFQGRMGYYHPIPDNVKKHLSAAEWDYWYMGKPAAEALSDPWGNPLVEAGEVRDGGSYETRFSNIAVWNSIMKENDYLVKRWTEFLSA</sequence>
<dbReference type="PANTHER" id="PTHR30222">
    <property type="entry name" value="SPERMIDINE/PUTRESCINE-BINDING PERIPLASMIC PROTEIN"/>
    <property type="match status" value="1"/>
</dbReference>
<gene>
    <name evidence="2" type="ORF">METZ01_LOCUS60999</name>
</gene>
<reference evidence="2" key="1">
    <citation type="submission" date="2018-05" db="EMBL/GenBank/DDBJ databases">
        <authorList>
            <person name="Lanie J.A."/>
            <person name="Ng W.-L."/>
            <person name="Kazmierczak K.M."/>
            <person name="Andrzejewski T.M."/>
            <person name="Davidsen T.M."/>
            <person name="Wayne K.J."/>
            <person name="Tettelin H."/>
            <person name="Glass J.I."/>
            <person name="Rusch D."/>
            <person name="Podicherti R."/>
            <person name="Tsui H.-C.T."/>
            <person name="Winkler M.E."/>
        </authorList>
    </citation>
    <scope>NUCLEOTIDE SEQUENCE</scope>
</reference>
<dbReference type="Gene3D" id="3.40.190.10">
    <property type="entry name" value="Periplasmic binding protein-like II"/>
    <property type="match status" value="1"/>
</dbReference>
<organism evidence="2">
    <name type="scientific">marine metagenome</name>
    <dbReference type="NCBI Taxonomy" id="408172"/>
    <lineage>
        <taxon>unclassified sequences</taxon>
        <taxon>metagenomes</taxon>
        <taxon>ecological metagenomes</taxon>
    </lineage>
</organism>
<evidence type="ECO:0000313" key="2">
    <source>
        <dbReference type="EMBL" id="SVA08145.1"/>
    </source>
</evidence>
<protein>
    <submittedName>
        <fullName evidence="2">Uncharacterized protein</fullName>
    </submittedName>
</protein>
<dbReference type="AlphaFoldDB" id="A0A381SVT6"/>
<proteinExistence type="predicted"/>
<keyword evidence="1" id="KW-0732">Signal</keyword>
<accession>A0A381SVT6</accession>
<dbReference type="EMBL" id="UINC01003649">
    <property type="protein sequence ID" value="SVA08145.1"/>
    <property type="molecule type" value="Genomic_DNA"/>
</dbReference>
<dbReference type="Pfam" id="PF13416">
    <property type="entry name" value="SBP_bac_8"/>
    <property type="match status" value="1"/>
</dbReference>
<dbReference type="InterPro" id="IPR006311">
    <property type="entry name" value="TAT_signal"/>
</dbReference>
<dbReference type="SUPFAM" id="SSF53850">
    <property type="entry name" value="Periplasmic binding protein-like II"/>
    <property type="match status" value="1"/>
</dbReference>
<name>A0A381SVT6_9ZZZZ</name>